<dbReference type="Pfam" id="PF00353">
    <property type="entry name" value="HemolysinCabind"/>
    <property type="match status" value="13"/>
</dbReference>
<dbReference type="Gene3D" id="2.150.10.10">
    <property type="entry name" value="Serralysin-like metalloprotease, C-terminal"/>
    <property type="match status" value="7"/>
</dbReference>
<evidence type="ECO:0000256" key="1">
    <source>
        <dbReference type="ARBA" id="ARBA00004613"/>
    </source>
</evidence>
<gene>
    <name evidence="5" type="ORF">SAMN05421795_101157</name>
</gene>
<dbReference type="InterPro" id="IPR001343">
    <property type="entry name" value="Hemolysn_Ca-bd"/>
</dbReference>
<dbReference type="RefSeq" id="WP_076363031.1">
    <property type="nucleotide sequence ID" value="NZ_FTOM01000001.1"/>
</dbReference>
<keyword evidence="2" id="KW-0964">Secreted</keyword>
<comment type="subcellular location">
    <subcellularLocation>
        <location evidence="1">Secreted</location>
    </subcellularLocation>
</comment>
<evidence type="ECO:0000256" key="3">
    <source>
        <dbReference type="SAM" id="MobiDB-lite"/>
    </source>
</evidence>
<dbReference type="PANTHER" id="PTHR38340:SF1">
    <property type="entry name" value="S-LAYER PROTEIN"/>
    <property type="match status" value="1"/>
</dbReference>
<dbReference type="OrthoDB" id="7768849at2"/>
<dbReference type="STRING" id="407234.SAMN05421795_101157"/>
<proteinExistence type="predicted"/>
<dbReference type="Proteomes" id="UP000186098">
    <property type="component" value="Unassembled WGS sequence"/>
</dbReference>
<accession>A0A1N7JMK1</accession>
<dbReference type="InterPro" id="IPR036465">
    <property type="entry name" value="vWFA_dom_sf"/>
</dbReference>
<dbReference type="SUPFAM" id="SSF51120">
    <property type="entry name" value="beta-Roll"/>
    <property type="match status" value="8"/>
</dbReference>
<protein>
    <submittedName>
        <fullName evidence="5">Ca2+-binding protein, RTX toxin-related</fullName>
    </submittedName>
</protein>
<dbReference type="GO" id="GO:0005576">
    <property type="term" value="C:extracellular region"/>
    <property type="evidence" value="ECO:0007669"/>
    <property type="project" value="UniProtKB-SubCell"/>
</dbReference>
<dbReference type="GO" id="GO:0005509">
    <property type="term" value="F:calcium ion binding"/>
    <property type="evidence" value="ECO:0007669"/>
    <property type="project" value="InterPro"/>
</dbReference>
<dbReference type="PANTHER" id="PTHR38340">
    <property type="entry name" value="S-LAYER PROTEIN"/>
    <property type="match status" value="1"/>
</dbReference>
<dbReference type="SUPFAM" id="SSF53300">
    <property type="entry name" value="vWA-like"/>
    <property type="match status" value="1"/>
</dbReference>
<dbReference type="PROSITE" id="PS00330">
    <property type="entry name" value="HEMOLYSIN_CALCIUM"/>
    <property type="match status" value="13"/>
</dbReference>
<dbReference type="CDD" id="cd00198">
    <property type="entry name" value="vWFA"/>
    <property type="match status" value="1"/>
</dbReference>
<reference evidence="6" key="1">
    <citation type="submission" date="2017-01" db="EMBL/GenBank/DDBJ databases">
        <authorList>
            <person name="Varghese N."/>
            <person name="Submissions S."/>
        </authorList>
    </citation>
    <scope>NUCLEOTIDE SEQUENCE [LARGE SCALE GENOMIC DNA]</scope>
    <source>
        <strain evidence="6">DSM 18714</strain>
    </source>
</reference>
<sequence>MPIYTNGSTTLTDGAGFDWTIYSYGTYIDNGTNYNIDTFGYSYDITGQAYTIDEAGREINTFPTYSGGLVNTRSTYVSATDGFVRFLDSFTNVTSSAVTMSYDLYWDYSPYDATQVHDSATAPTQVIFDNAANATTDLDSAGAMWTDGALMPGSSYDDGNDYQSISYTFTVNPGETVSILHFAAQGASNGDVQAQFASMFDTSGVLSSDFLIGLDNNEIGSIINFSGLVPAVAPSLIGTNGPDDLLGTADHDLMRGLGGDDVIEAEDGDDTIEGGSGHDTLNGGDGNDLILAGTGSDIILGGAGDDTIGADDVNLVTTSNATTIAATGEGLSISLTMPDANNDTQVAVEGFVARELTSSNNINIAIIVDVSGSTSSSFSGATTVGDLNGDGSSNTIIDAEIAAINSLVNSLINDVGAPQANVTLIPFQSSASTVYTGRVGSDGNVNGTPDVLDVAATLNDSGGTSFYSGLQEAINFFNGASAGENYVFFLSDGADGSGGFSDEVATLIDDAGIDATIRSYGVGTGSSEYYLDLVDDGVDNDSAVIVDDPSALSATIVASPIDPTDIARVELLVDGVVVETLQPEDLIVTPFGLRYQATLDGLSPTAAETITARVIAADTAGTSVGTSQVLEVLPSEPSNDVVVADDGNDSVRGGAGNDTLYGGNGNDTLDGGSDNDSLVGGQGDDHLIGNTGNDLLRGTWGNDILAGWGGNDTLWGGDNDDSLYGSWGNDFLAGGSGDDLLLGGAGADTIYGGLGVDMVSYVDVGGVLVNLTVGQGFLAAAGDVIGSVEGVTGSNQADTLVGNADDNLLIGLNGNDALYGSNGDDTLIGGAGADTINGGVGTDIVDYSSSGAAVAINLATGSATGGDATGDSFTAMEGVVGTDHNDTLVGDTGDNILIGNAGSDRLYAGDGNDQLTGGDGDDMLVGHGGNDYMNGGAGADTFYGGAGWDTADYLGSQTGVNVSLRLGTGTGGDADGDVLNLIEIVRGSNAGDTVEGSINRDSVSGMGGNDYIFTWSGDDTLMGGSGDDTLDGGYGADRIDGGQGNDTVVYSTSASGVLVNLASNVAGYGAATGDVISNIENVIGSAYSDRLTGNDLANLLDAGPSGVDFLAGGAGNDTLLADAGNDTMYGGDDDDLLSAGAGNDDLFGGDGNDTITAGAGNDMLDGGEGYDSLDAGEGADNLIGGGGNDTLIAGGGGNDTLSGGDGYDTLISGDGNDYLDGGASNDRLEAHEGNDVLIGGDGYDTLYGGTGNDTMTGGTGWTDYFRFEDSFGNDVITDFEDGYDRIDLSSVTGISSISDLTITQSGANTLITYGTDTILLTGITATDIDSGNFYF</sequence>
<name>A0A1N7JMK1_9RHOB</name>
<dbReference type="PRINTS" id="PR00313">
    <property type="entry name" value="CABNDNGRPT"/>
</dbReference>
<evidence type="ECO:0000256" key="2">
    <source>
        <dbReference type="ARBA" id="ARBA00022525"/>
    </source>
</evidence>
<dbReference type="Gene3D" id="3.40.50.410">
    <property type="entry name" value="von Willebrand factor, type A domain"/>
    <property type="match status" value="1"/>
</dbReference>
<dbReference type="SMART" id="SM00327">
    <property type="entry name" value="VWA"/>
    <property type="match status" value="1"/>
</dbReference>
<dbReference type="InterPro" id="IPR002035">
    <property type="entry name" value="VWF_A"/>
</dbReference>
<dbReference type="InterPro" id="IPR050557">
    <property type="entry name" value="RTX_toxin/Mannuronan_C5-epim"/>
</dbReference>
<evidence type="ECO:0000313" key="6">
    <source>
        <dbReference type="Proteomes" id="UP000186098"/>
    </source>
</evidence>
<feature type="domain" description="VWFA" evidence="4">
    <location>
        <begin position="363"/>
        <end position="561"/>
    </location>
</feature>
<dbReference type="EMBL" id="FTOM01000001">
    <property type="protein sequence ID" value="SIS50466.1"/>
    <property type="molecule type" value="Genomic_DNA"/>
</dbReference>
<keyword evidence="6" id="KW-1185">Reference proteome</keyword>
<dbReference type="PROSITE" id="PS50234">
    <property type="entry name" value="VWFA"/>
    <property type="match status" value="1"/>
</dbReference>
<organism evidence="5 6">
    <name type="scientific">Phaeovulum vinaykumarii</name>
    <dbReference type="NCBI Taxonomy" id="407234"/>
    <lineage>
        <taxon>Bacteria</taxon>
        <taxon>Pseudomonadati</taxon>
        <taxon>Pseudomonadota</taxon>
        <taxon>Alphaproteobacteria</taxon>
        <taxon>Rhodobacterales</taxon>
        <taxon>Paracoccaceae</taxon>
        <taxon>Phaeovulum</taxon>
    </lineage>
</organism>
<dbReference type="InterPro" id="IPR018511">
    <property type="entry name" value="Hemolysin-typ_Ca-bd_CS"/>
</dbReference>
<feature type="region of interest" description="Disordered" evidence="3">
    <location>
        <begin position="647"/>
        <end position="674"/>
    </location>
</feature>
<dbReference type="InterPro" id="IPR011049">
    <property type="entry name" value="Serralysin-like_metalloprot_C"/>
</dbReference>
<evidence type="ECO:0000259" key="4">
    <source>
        <dbReference type="PROSITE" id="PS50234"/>
    </source>
</evidence>
<evidence type="ECO:0000313" key="5">
    <source>
        <dbReference type="EMBL" id="SIS50466.1"/>
    </source>
</evidence>